<proteinExistence type="predicted"/>
<keyword evidence="4" id="KW-1185">Reference proteome</keyword>
<reference evidence="4" key="1">
    <citation type="journal article" date="2013" name="Nat. Genet.">
        <title>The draft genomes of soft-shell turtle and green sea turtle yield insights into the development and evolution of the turtle-specific body plan.</title>
        <authorList>
            <person name="Wang Z."/>
            <person name="Pascual-Anaya J."/>
            <person name="Zadissa A."/>
            <person name="Li W."/>
            <person name="Niimura Y."/>
            <person name="Huang Z."/>
            <person name="Li C."/>
            <person name="White S."/>
            <person name="Xiong Z."/>
            <person name="Fang D."/>
            <person name="Wang B."/>
            <person name="Ming Y."/>
            <person name="Chen Y."/>
            <person name="Zheng Y."/>
            <person name="Kuraku S."/>
            <person name="Pignatelli M."/>
            <person name="Herrero J."/>
            <person name="Beal K."/>
            <person name="Nozawa M."/>
            <person name="Li Q."/>
            <person name="Wang J."/>
            <person name="Zhang H."/>
            <person name="Yu L."/>
            <person name="Shigenobu S."/>
            <person name="Wang J."/>
            <person name="Liu J."/>
            <person name="Flicek P."/>
            <person name="Searle S."/>
            <person name="Wang J."/>
            <person name="Kuratani S."/>
            <person name="Yin Y."/>
            <person name="Aken B."/>
            <person name="Zhang G."/>
            <person name="Irie N."/>
        </authorList>
    </citation>
    <scope>NUCLEOTIDE SEQUENCE [LARGE SCALE GENOMIC DNA]</scope>
</reference>
<dbReference type="STRING" id="8469.M7BLE4"/>
<dbReference type="AlphaFoldDB" id="M7BLE4"/>
<sequence>MQQRAAAAMADKPLPQGPPGGIIGILGGVIAAALIIGVAVTVFIIYRRQQKSRTETDNDLIDLPPSHKPAPPPKRKQEMKSHLTAEDIQVVHLDNMKQEEEIQKLPLQTPYYDMAASEPSPYSDKLCVSSENLQNKGEDNQTKAPSSGEMSTSKTNSGTKDCDVHYAELDTSALASSPSPRSSIQAGGDLVEYATIQPNLR</sequence>
<evidence type="ECO:0000256" key="1">
    <source>
        <dbReference type="SAM" id="MobiDB-lite"/>
    </source>
</evidence>
<keyword evidence="2" id="KW-0472">Membrane</keyword>
<evidence type="ECO:0000313" key="4">
    <source>
        <dbReference type="Proteomes" id="UP000031443"/>
    </source>
</evidence>
<name>M7BLE4_CHEMY</name>
<gene>
    <name evidence="3" type="ORF">UY3_13847</name>
</gene>
<evidence type="ECO:0000256" key="2">
    <source>
        <dbReference type="SAM" id="Phobius"/>
    </source>
</evidence>
<keyword evidence="2" id="KW-0812">Transmembrane</keyword>
<protein>
    <submittedName>
        <fullName evidence="3">Uncharacterized protein</fullName>
    </submittedName>
</protein>
<feature type="compositionally biased region" description="Polar residues" evidence="1">
    <location>
        <begin position="142"/>
        <end position="159"/>
    </location>
</feature>
<feature type="transmembrane region" description="Helical" evidence="2">
    <location>
        <begin position="22"/>
        <end position="46"/>
    </location>
</feature>
<feature type="region of interest" description="Disordered" evidence="1">
    <location>
        <begin position="134"/>
        <end position="164"/>
    </location>
</feature>
<accession>M7BLE4</accession>
<evidence type="ECO:0000313" key="3">
    <source>
        <dbReference type="EMBL" id="EMP29017.1"/>
    </source>
</evidence>
<feature type="region of interest" description="Disordered" evidence="1">
    <location>
        <begin position="54"/>
        <end position="82"/>
    </location>
</feature>
<keyword evidence="2" id="KW-1133">Transmembrane helix</keyword>
<dbReference type="Proteomes" id="UP000031443">
    <property type="component" value="Unassembled WGS sequence"/>
</dbReference>
<organism evidence="3 4">
    <name type="scientific">Chelonia mydas</name>
    <name type="common">Green sea-turtle</name>
    <name type="synonym">Chelonia agassizi</name>
    <dbReference type="NCBI Taxonomy" id="8469"/>
    <lineage>
        <taxon>Eukaryota</taxon>
        <taxon>Metazoa</taxon>
        <taxon>Chordata</taxon>
        <taxon>Craniata</taxon>
        <taxon>Vertebrata</taxon>
        <taxon>Euteleostomi</taxon>
        <taxon>Archelosauria</taxon>
        <taxon>Testudinata</taxon>
        <taxon>Testudines</taxon>
        <taxon>Cryptodira</taxon>
        <taxon>Durocryptodira</taxon>
        <taxon>Americhelydia</taxon>
        <taxon>Chelonioidea</taxon>
        <taxon>Cheloniidae</taxon>
        <taxon>Chelonia</taxon>
    </lineage>
</organism>
<dbReference type="EMBL" id="KB559457">
    <property type="protein sequence ID" value="EMP29017.1"/>
    <property type="molecule type" value="Genomic_DNA"/>
</dbReference>